<dbReference type="InterPro" id="IPR002562">
    <property type="entry name" value="3'-5'_exonuclease_dom"/>
</dbReference>
<comment type="function">
    <text evidence="6">Exonuclease involved in the 3' processing of various precursor tRNAs. Initiates hydrolysis at the 3'-terminus of an RNA molecule and releases 5'-mononucleotides.</text>
</comment>
<comment type="similarity">
    <text evidence="6">Belongs to the RNase D family.</text>
</comment>
<dbReference type="InterPro" id="IPR010997">
    <property type="entry name" value="HRDC-like_sf"/>
</dbReference>
<evidence type="ECO:0000256" key="2">
    <source>
        <dbReference type="ARBA" id="ARBA00022694"/>
    </source>
</evidence>
<gene>
    <name evidence="6" type="primary">rnd</name>
    <name evidence="8" type="ORF">SAMN05216522_105171</name>
</gene>
<dbReference type="Pfam" id="PF01612">
    <property type="entry name" value="DNA_pol_A_exo1"/>
    <property type="match status" value="1"/>
</dbReference>
<dbReference type="InterPro" id="IPR006292">
    <property type="entry name" value="RNase_D"/>
</dbReference>
<evidence type="ECO:0000256" key="6">
    <source>
        <dbReference type="HAMAP-Rule" id="MF_01899"/>
    </source>
</evidence>
<dbReference type="HAMAP" id="MF_01899">
    <property type="entry name" value="RNase_D"/>
    <property type="match status" value="1"/>
</dbReference>
<name>A0A1H9I213_9GAMM</name>
<dbReference type="GO" id="GO:0008408">
    <property type="term" value="F:3'-5' exonuclease activity"/>
    <property type="evidence" value="ECO:0007669"/>
    <property type="project" value="InterPro"/>
</dbReference>
<dbReference type="AlphaFoldDB" id="A0A1H9I213"/>
<evidence type="ECO:0000259" key="7">
    <source>
        <dbReference type="PROSITE" id="PS50967"/>
    </source>
</evidence>
<dbReference type="PANTHER" id="PTHR47649">
    <property type="entry name" value="RIBONUCLEASE D"/>
    <property type="match status" value="1"/>
</dbReference>
<proteinExistence type="inferred from homology"/>
<dbReference type="SUPFAM" id="SSF53098">
    <property type="entry name" value="Ribonuclease H-like"/>
    <property type="match status" value="1"/>
</dbReference>
<dbReference type="STRING" id="988801.SAMN05216522_105171"/>
<dbReference type="GO" id="GO:0005737">
    <property type="term" value="C:cytoplasm"/>
    <property type="evidence" value="ECO:0007669"/>
    <property type="project" value="UniProtKB-SubCell"/>
</dbReference>
<dbReference type="Gene3D" id="1.10.150.80">
    <property type="entry name" value="HRDC domain"/>
    <property type="match status" value="2"/>
</dbReference>
<feature type="domain" description="HRDC" evidence="7">
    <location>
        <begin position="211"/>
        <end position="290"/>
    </location>
</feature>
<dbReference type="CDD" id="cd06142">
    <property type="entry name" value="RNaseD_exo"/>
    <property type="match status" value="1"/>
</dbReference>
<dbReference type="NCBIfam" id="NF008089">
    <property type="entry name" value="PRK10829.1"/>
    <property type="match status" value="1"/>
</dbReference>
<evidence type="ECO:0000256" key="5">
    <source>
        <dbReference type="ARBA" id="ARBA00022839"/>
    </source>
</evidence>
<dbReference type="EMBL" id="FOGC01000005">
    <property type="protein sequence ID" value="SEQ68573.1"/>
    <property type="molecule type" value="Genomic_DNA"/>
</dbReference>
<sequence>MLSYRFIETDRQLIDCCKEARQVEAVALDTEFVRTRTYFPLLGLIQLYDGQHVSLIDPLKITDWQPFVEMLTDKNVVKYLHAGGEDLEVFLNRFDVVPTPMLDTQIMAAFLGRPSSWGFAAMVAQFTGIQLDKSESRTDWLARPLTEKQCQYAAADVEYLLPIAEKLHQQAVVEEQLAYIESECALQIFRRQIVIDPGLAYLDISQAWQLTPRQLAILQGLAEWRLHYARQHNMAVNFVVKEELLWKTARYSPSSLAELRELGAIGPEIRFHGETLLALVRQGEAVSADALPRPVKNIIDIPNYRQLFAQLKEAVKQVSASSGYSQEMLASRRQLNQLISAHWKLKARETQPELLYGWRGELLANSLNEILAQY</sequence>
<dbReference type="Pfam" id="PF00570">
    <property type="entry name" value="HRDC"/>
    <property type="match status" value="1"/>
</dbReference>
<dbReference type="Proteomes" id="UP000242515">
    <property type="component" value="Unassembled WGS sequence"/>
</dbReference>
<dbReference type="GO" id="GO:0042780">
    <property type="term" value="P:tRNA 3'-end processing"/>
    <property type="evidence" value="ECO:0007669"/>
    <property type="project" value="UniProtKB-UniRule"/>
</dbReference>
<dbReference type="GO" id="GO:0033890">
    <property type="term" value="F:ribonuclease D activity"/>
    <property type="evidence" value="ECO:0007669"/>
    <property type="project" value="UniProtKB-UniRule"/>
</dbReference>
<dbReference type="SMART" id="SM00474">
    <property type="entry name" value="35EXOc"/>
    <property type="match status" value="1"/>
</dbReference>
<keyword evidence="4 6" id="KW-0378">Hydrolase</keyword>
<dbReference type="GO" id="GO:0000166">
    <property type="term" value="F:nucleotide binding"/>
    <property type="evidence" value="ECO:0007669"/>
    <property type="project" value="InterPro"/>
</dbReference>
<accession>A0A1H9I213</accession>
<dbReference type="InterPro" id="IPR044876">
    <property type="entry name" value="HRDC_dom_sf"/>
</dbReference>
<organism evidence="8 9">
    <name type="scientific">Rosenbergiella nectarea</name>
    <dbReference type="NCBI Taxonomy" id="988801"/>
    <lineage>
        <taxon>Bacteria</taxon>
        <taxon>Pseudomonadati</taxon>
        <taxon>Pseudomonadota</taxon>
        <taxon>Gammaproteobacteria</taxon>
        <taxon>Enterobacterales</taxon>
        <taxon>Erwiniaceae</taxon>
        <taxon>Rosenbergiella</taxon>
    </lineage>
</organism>
<evidence type="ECO:0000256" key="4">
    <source>
        <dbReference type="ARBA" id="ARBA00022801"/>
    </source>
</evidence>
<keyword evidence="3 6" id="KW-0540">Nuclease</keyword>
<dbReference type="PANTHER" id="PTHR47649:SF1">
    <property type="entry name" value="RIBONUCLEASE D"/>
    <property type="match status" value="1"/>
</dbReference>
<keyword evidence="5 6" id="KW-0269">Exonuclease</keyword>
<dbReference type="SMART" id="SM00341">
    <property type="entry name" value="HRDC"/>
    <property type="match status" value="1"/>
</dbReference>
<dbReference type="Gene3D" id="3.30.420.10">
    <property type="entry name" value="Ribonuclease H-like superfamily/Ribonuclease H"/>
    <property type="match status" value="1"/>
</dbReference>
<dbReference type="RefSeq" id="WP_092675237.1">
    <property type="nucleotide sequence ID" value="NZ_FOGC01000005.1"/>
</dbReference>
<dbReference type="InterPro" id="IPR051086">
    <property type="entry name" value="RNase_D-like"/>
</dbReference>
<evidence type="ECO:0000313" key="9">
    <source>
        <dbReference type="Proteomes" id="UP000242515"/>
    </source>
</evidence>
<evidence type="ECO:0000256" key="1">
    <source>
        <dbReference type="ARBA" id="ARBA00022490"/>
    </source>
</evidence>
<comment type="catalytic activity">
    <reaction evidence="6">
        <text>Exonucleolytic cleavage that removes extra residues from the 3'-terminus of tRNA to produce 5'-mononucleotides.</text>
        <dbReference type="EC" id="3.1.13.5"/>
    </reaction>
</comment>
<keyword evidence="1 6" id="KW-0963">Cytoplasm</keyword>
<dbReference type="PROSITE" id="PS50967">
    <property type="entry name" value="HRDC"/>
    <property type="match status" value="1"/>
</dbReference>
<reference evidence="9" key="1">
    <citation type="submission" date="2016-10" db="EMBL/GenBank/DDBJ databases">
        <authorList>
            <person name="Varghese N."/>
            <person name="Submissions S."/>
        </authorList>
    </citation>
    <scope>NUCLEOTIDE SEQUENCE [LARGE SCALE GENOMIC DNA]</scope>
    <source>
        <strain evidence="9">8N4</strain>
    </source>
</reference>
<evidence type="ECO:0000256" key="3">
    <source>
        <dbReference type="ARBA" id="ARBA00022722"/>
    </source>
</evidence>
<dbReference type="InterPro" id="IPR002121">
    <property type="entry name" value="HRDC_dom"/>
</dbReference>
<dbReference type="OrthoDB" id="9800549at2"/>
<comment type="subcellular location">
    <subcellularLocation>
        <location evidence="6">Cytoplasm</location>
    </subcellularLocation>
</comment>
<keyword evidence="9" id="KW-1185">Reference proteome</keyword>
<dbReference type="GO" id="GO:0003676">
    <property type="term" value="F:nucleic acid binding"/>
    <property type="evidence" value="ECO:0007669"/>
    <property type="project" value="InterPro"/>
</dbReference>
<dbReference type="SUPFAM" id="SSF47819">
    <property type="entry name" value="HRDC-like"/>
    <property type="match status" value="2"/>
</dbReference>
<dbReference type="InterPro" id="IPR012337">
    <property type="entry name" value="RNaseH-like_sf"/>
</dbReference>
<dbReference type="EC" id="3.1.13.5" evidence="6"/>
<evidence type="ECO:0000313" key="8">
    <source>
        <dbReference type="EMBL" id="SEQ68573.1"/>
    </source>
</evidence>
<comment type="cofactor">
    <cofactor evidence="6">
        <name>a divalent metal cation</name>
        <dbReference type="ChEBI" id="CHEBI:60240"/>
    </cofactor>
</comment>
<dbReference type="InterPro" id="IPR048579">
    <property type="entry name" value="RNAseD_HRDC_C"/>
</dbReference>
<dbReference type="NCBIfam" id="TIGR01388">
    <property type="entry name" value="rnd"/>
    <property type="match status" value="1"/>
</dbReference>
<dbReference type="Pfam" id="PF21293">
    <property type="entry name" value="RNAseD_HRDC_C"/>
    <property type="match status" value="1"/>
</dbReference>
<keyword evidence="2 6" id="KW-0819">tRNA processing</keyword>
<dbReference type="InterPro" id="IPR036397">
    <property type="entry name" value="RNaseH_sf"/>
</dbReference>
<protein>
    <recommendedName>
        <fullName evidence="6">Ribonuclease D</fullName>
        <shortName evidence="6">RNase D</shortName>
        <ecNumber evidence="6">3.1.13.5</ecNumber>
    </recommendedName>
</protein>